<reference evidence="2" key="3">
    <citation type="submission" date="2015-06" db="UniProtKB">
        <authorList>
            <consortium name="EnsemblProtists"/>
        </authorList>
    </citation>
    <scope>IDENTIFICATION</scope>
</reference>
<dbReference type="EMBL" id="JH992968">
    <property type="protein sequence ID" value="EKX54220.1"/>
    <property type="molecule type" value="Genomic_DNA"/>
</dbReference>
<name>L1K189_GUITC</name>
<proteinExistence type="predicted"/>
<evidence type="ECO:0000313" key="1">
    <source>
        <dbReference type="EMBL" id="EKX54220.1"/>
    </source>
</evidence>
<accession>L1K189</accession>
<dbReference type="AlphaFoldDB" id="L1K189"/>
<dbReference type="KEGG" id="gtt:GUITHDRAFT_132610"/>
<dbReference type="PaxDb" id="55529-EKX54220"/>
<evidence type="ECO:0000313" key="3">
    <source>
        <dbReference type="Proteomes" id="UP000011087"/>
    </source>
</evidence>
<evidence type="ECO:0000313" key="2">
    <source>
        <dbReference type="EnsemblProtists" id="EKX54220"/>
    </source>
</evidence>
<reference evidence="3" key="2">
    <citation type="submission" date="2012-11" db="EMBL/GenBank/DDBJ databases">
        <authorList>
            <person name="Kuo A."/>
            <person name="Curtis B.A."/>
            <person name="Tanifuji G."/>
            <person name="Burki F."/>
            <person name="Gruber A."/>
            <person name="Irimia M."/>
            <person name="Maruyama S."/>
            <person name="Arias M.C."/>
            <person name="Ball S.G."/>
            <person name="Gile G.H."/>
            <person name="Hirakawa Y."/>
            <person name="Hopkins J.F."/>
            <person name="Rensing S.A."/>
            <person name="Schmutz J."/>
            <person name="Symeonidi A."/>
            <person name="Elias M."/>
            <person name="Eveleigh R.J."/>
            <person name="Herman E.K."/>
            <person name="Klute M.J."/>
            <person name="Nakayama T."/>
            <person name="Obornik M."/>
            <person name="Reyes-Prieto A."/>
            <person name="Armbrust E.V."/>
            <person name="Aves S.J."/>
            <person name="Beiko R.G."/>
            <person name="Coutinho P."/>
            <person name="Dacks J.B."/>
            <person name="Durnford D.G."/>
            <person name="Fast N.M."/>
            <person name="Green B.R."/>
            <person name="Grisdale C."/>
            <person name="Hempe F."/>
            <person name="Henrissat B."/>
            <person name="Hoppner M.P."/>
            <person name="Ishida K.-I."/>
            <person name="Kim E."/>
            <person name="Koreny L."/>
            <person name="Kroth P.G."/>
            <person name="Liu Y."/>
            <person name="Malik S.-B."/>
            <person name="Maier U.G."/>
            <person name="McRose D."/>
            <person name="Mock T."/>
            <person name="Neilson J.A."/>
            <person name="Onodera N.T."/>
            <person name="Poole A.M."/>
            <person name="Pritham E.J."/>
            <person name="Richards T.A."/>
            <person name="Rocap G."/>
            <person name="Roy S.W."/>
            <person name="Sarai C."/>
            <person name="Schaack S."/>
            <person name="Shirato S."/>
            <person name="Slamovits C.H."/>
            <person name="Spencer D.F."/>
            <person name="Suzuki S."/>
            <person name="Worden A.Z."/>
            <person name="Zauner S."/>
            <person name="Barry K."/>
            <person name="Bell C."/>
            <person name="Bharti A.K."/>
            <person name="Crow J.A."/>
            <person name="Grimwood J."/>
            <person name="Kramer R."/>
            <person name="Lindquist E."/>
            <person name="Lucas S."/>
            <person name="Salamov A."/>
            <person name="McFadden G.I."/>
            <person name="Lane C.E."/>
            <person name="Keeling P.J."/>
            <person name="Gray M.W."/>
            <person name="Grigoriev I.V."/>
            <person name="Archibald J.M."/>
        </authorList>
    </citation>
    <scope>NUCLEOTIDE SEQUENCE</scope>
    <source>
        <strain evidence="3">CCMP2712</strain>
    </source>
</reference>
<dbReference type="Proteomes" id="UP000011087">
    <property type="component" value="Unassembled WGS sequence"/>
</dbReference>
<organism evidence="1">
    <name type="scientific">Guillardia theta (strain CCMP2712)</name>
    <name type="common">Cryptophyte</name>
    <dbReference type="NCBI Taxonomy" id="905079"/>
    <lineage>
        <taxon>Eukaryota</taxon>
        <taxon>Cryptophyceae</taxon>
        <taxon>Pyrenomonadales</taxon>
        <taxon>Geminigeraceae</taxon>
        <taxon>Guillardia</taxon>
    </lineage>
</organism>
<keyword evidence="3" id="KW-1185">Reference proteome</keyword>
<protein>
    <submittedName>
        <fullName evidence="1 2">Uncharacterized protein</fullName>
    </submittedName>
</protein>
<gene>
    <name evidence="1" type="ORF">GUITHDRAFT_132610</name>
</gene>
<sequence>MAKLELSPVPGATEHNGILSSFHASLATVALERVGLCGFEIWRQDEAFLELLQEKSDGKLLVLLGEVRDHEEKNVDWMSMREDLFGEPVPISFIDKLMKDLSRETFLSFLVRIKDLLTECLLVLRDSRACRKLDSHSDKNFEAILCLKLLNVFVCMGANKEDAIINQWLWEGGVSTVLSKFLTRFKRFRHCVSLDATALLISTGLHNLSYNTSITVPMMQLKQILTQAGGKLVGDGIDDSPSVMAWMETMSVIGDISSHNMLMSRYRKTNLVEGILLWSSVVHTDAKEVGDLLSDKGVLNGGQLCYSSAFTLLFYYISTRHRLVMVEAMKSDAAAEQRGGAAEGSIRDEDGLPLVVGTCLTYLSLLLHSPEGEASLHCHVLLRSLVVLCEEAEFVACWSRSAKSTHRMFSTDKDLDPSKGYKEVNNLTAMGVMSQIVLKFMSNNMKLALDAAQLISFLVVFGLTLLPGEELYPHLCYEVARVGANKVFNKLLTSCTRDGMECQLQQVSFTDAQILQVVANAHLSLSLPLRQDLITFENFIEGEDELSLVKGRLALFVHRYARHIQILPSVFAGSEELDRS</sequence>
<dbReference type="RefSeq" id="XP_005841200.1">
    <property type="nucleotide sequence ID" value="XM_005841143.1"/>
</dbReference>
<reference evidence="1 3" key="1">
    <citation type="journal article" date="2012" name="Nature">
        <title>Algal genomes reveal evolutionary mosaicism and the fate of nucleomorphs.</title>
        <authorList>
            <consortium name="DOE Joint Genome Institute"/>
            <person name="Curtis B.A."/>
            <person name="Tanifuji G."/>
            <person name="Burki F."/>
            <person name="Gruber A."/>
            <person name="Irimia M."/>
            <person name="Maruyama S."/>
            <person name="Arias M.C."/>
            <person name="Ball S.G."/>
            <person name="Gile G.H."/>
            <person name="Hirakawa Y."/>
            <person name="Hopkins J.F."/>
            <person name="Kuo A."/>
            <person name="Rensing S.A."/>
            <person name="Schmutz J."/>
            <person name="Symeonidi A."/>
            <person name="Elias M."/>
            <person name="Eveleigh R.J."/>
            <person name="Herman E.K."/>
            <person name="Klute M.J."/>
            <person name="Nakayama T."/>
            <person name="Obornik M."/>
            <person name="Reyes-Prieto A."/>
            <person name="Armbrust E.V."/>
            <person name="Aves S.J."/>
            <person name="Beiko R.G."/>
            <person name="Coutinho P."/>
            <person name="Dacks J.B."/>
            <person name="Durnford D.G."/>
            <person name="Fast N.M."/>
            <person name="Green B.R."/>
            <person name="Grisdale C.J."/>
            <person name="Hempel F."/>
            <person name="Henrissat B."/>
            <person name="Hoppner M.P."/>
            <person name="Ishida K."/>
            <person name="Kim E."/>
            <person name="Koreny L."/>
            <person name="Kroth P.G."/>
            <person name="Liu Y."/>
            <person name="Malik S.B."/>
            <person name="Maier U.G."/>
            <person name="McRose D."/>
            <person name="Mock T."/>
            <person name="Neilson J.A."/>
            <person name="Onodera N.T."/>
            <person name="Poole A.M."/>
            <person name="Pritham E.J."/>
            <person name="Richards T.A."/>
            <person name="Rocap G."/>
            <person name="Roy S.W."/>
            <person name="Sarai C."/>
            <person name="Schaack S."/>
            <person name="Shirato S."/>
            <person name="Slamovits C.H."/>
            <person name="Spencer D.F."/>
            <person name="Suzuki S."/>
            <person name="Worden A.Z."/>
            <person name="Zauner S."/>
            <person name="Barry K."/>
            <person name="Bell C."/>
            <person name="Bharti A.K."/>
            <person name="Crow J.A."/>
            <person name="Grimwood J."/>
            <person name="Kramer R."/>
            <person name="Lindquist E."/>
            <person name="Lucas S."/>
            <person name="Salamov A."/>
            <person name="McFadden G.I."/>
            <person name="Lane C.E."/>
            <person name="Keeling P.J."/>
            <person name="Gray M.W."/>
            <person name="Grigoriev I.V."/>
            <person name="Archibald J.M."/>
        </authorList>
    </citation>
    <scope>NUCLEOTIDE SEQUENCE</scope>
    <source>
        <strain evidence="1 3">CCMP2712</strain>
    </source>
</reference>
<dbReference type="HOGENOM" id="CLU_470491_0_0_1"/>
<dbReference type="EnsemblProtists" id="EKX54220">
    <property type="protein sequence ID" value="EKX54220"/>
    <property type="gene ID" value="GUITHDRAFT_132610"/>
</dbReference>
<dbReference type="GeneID" id="17310681"/>